<gene>
    <name evidence="1" type="ORF">BD410DRAFT_695221</name>
</gene>
<name>A0A4Y7PEE7_9AGAM</name>
<evidence type="ECO:0000313" key="1">
    <source>
        <dbReference type="EMBL" id="TDL13703.1"/>
    </source>
</evidence>
<sequence length="86" mass="10302">RLEPGGQPKELVEWLKKKKTIMSPPKIEKPSDFGLQWRTYYRSLQPFKRLAGEELLQVECTMDEWRKLMKGTKNGFFLLIVTLCWW</sequence>
<accession>A0A4Y7PEE7</accession>
<dbReference type="Proteomes" id="UP000294933">
    <property type="component" value="Unassembled WGS sequence"/>
</dbReference>
<proteinExistence type="predicted"/>
<organism evidence="1 2">
    <name type="scientific">Rickenella mellea</name>
    <dbReference type="NCBI Taxonomy" id="50990"/>
    <lineage>
        <taxon>Eukaryota</taxon>
        <taxon>Fungi</taxon>
        <taxon>Dikarya</taxon>
        <taxon>Basidiomycota</taxon>
        <taxon>Agaricomycotina</taxon>
        <taxon>Agaricomycetes</taxon>
        <taxon>Hymenochaetales</taxon>
        <taxon>Rickenellaceae</taxon>
        <taxon>Rickenella</taxon>
    </lineage>
</organism>
<dbReference type="EMBL" id="ML170489">
    <property type="protein sequence ID" value="TDL13703.1"/>
    <property type="molecule type" value="Genomic_DNA"/>
</dbReference>
<protein>
    <submittedName>
        <fullName evidence="1">Uncharacterized protein</fullName>
    </submittedName>
</protein>
<keyword evidence="2" id="KW-1185">Reference proteome</keyword>
<feature type="non-terminal residue" evidence="1">
    <location>
        <position position="1"/>
    </location>
</feature>
<dbReference type="OrthoDB" id="2803783at2759"/>
<dbReference type="AlphaFoldDB" id="A0A4Y7PEE7"/>
<evidence type="ECO:0000313" key="2">
    <source>
        <dbReference type="Proteomes" id="UP000294933"/>
    </source>
</evidence>
<feature type="non-terminal residue" evidence="1">
    <location>
        <position position="86"/>
    </location>
</feature>
<dbReference type="VEuPathDB" id="FungiDB:BD410DRAFT_695221"/>
<reference evidence="1 2" key="1">
    <citation type="submission" date="2018-06" db="EMBL/GenBank/DDBJ databases">
        <title>A transcriptomic atlas of mushroom development highlights an independent origin of complex multicellularity.</title>
        <authorList>
            <consortium name="DOE Joint Genome Institute"/>
            <person name="Krizsan K."/>
            <person name="Almasi E."/>
            <person name="Merenyi Z."/>
            <person name="Sahu N."/>
            <person name="Viragh M."/>
            <person name="Koszo T."/>
            <person name="Mondo S."/>
            <person name="Kiss B."/>
            <person name="Balint B."/>
            <person name="Kues U."/>
            <person name="Barry K."/>
            <person name="Hegedus J.C."/>
            <person name="Henrissat B."/>
            <person name="Johnson J."/>
            <person name="Lipzen A."/>
            <person name="Ohm R."/>
            <person name="Nagy I."/>
            <person name="Pangilinan J."/>
            <person name="Yan J."/>
            <person name="Xiong Y."/>
            <person name="Grigoriev I.V."/>
            <person name="Hibbett D.S."/>
            <person name="Nagy L.G."/>
        </authorList>
    </citation>
    <scope>NUCLEOTIDE SEQUENCE [LARGE SCALE GENOMIC DNA]</scope>
    <source>
        <strain evidence="1 2">SZMC22713</strain>
    </source>
</reference>